<dbReference type="Proteomes" id="UP001165384">
    <property type="component" value="Unassembled WGS sequence"/>
</dbReference>
<sequence>MNILEIKELPLSSKANICWGFFWRGILVTLGSTIVGALIGGVIGFIFAIMGVPKSVGTAVAGMAGLVSGAFFLYLYVRWLLSSRLGGFKLVLVYAHE</sequence>
<feature type="transmembrane region" description="Helical" evidence="1">
    <location>
        <begin position="21"/>
        <end position="50"/>
    </location>
</feature>
<reference evidence="2" key="1">
    <citation type="submission" date="2022-01" db="EMBL/GenBank/DDBJ databases">
        <authorList>
            <person name="Jo J.-H."/>
            <person name="Im W.-T."/>
        </authorList>
    </citation>
    <scope>NUCLEOTIDE SEQUENCE</scope>
    <source>
        <strain evidence="2">XY25</strain>
    </source>
</reference>
<dbReference type="RefSeq" id="WP_275711381.1">
    <property type="nucleotide sequence ID" value="NZ_JAKLTN010000002.1"/>
</dbReference>
<evidence type="ECO:0000313" key="3">
    <source>
        <dbReference type="Proteomes" id="UP001165384"/>
    </source>
</evidence>
<gene>
    <name evidence="2" type="ORF">LZ012_13740</name>
</gene>
<evidence type="ECO:0000313" key="2">
    <source>
        <dbReference type="EMBL" id="MCG2578052.1"/>
    </source>
</evidence>
<evidence type="ECO:0000256" key="1">
    <source>
        <dbReference type="SAM" id="Phobius"/>
    </source>
</evidence>
<feature type="transmembrane region" description="Helical" evidence="1">
    <location>
        <begin position="56"/>
        <end position="77"/>
    </location>
</feature>
<keyword evidence="1" id="KW-0472">Membrane</keyword>
<keyword evidence="1" id="KW-0812">Transmembrane</keyword>
<organism evidence="2 3">
    <name type="scientific">Dechloromonas hankyongensis</name>
    <dbReference type="NCBI Taxonomy" id="2908002"/>
    <lineage>
        <taxon>Bacteria</taxon>
        <taxon>Pseudomonadati</taxon>
        <taxon>Pseudomonadota</taxon>
        <taxon>Betaproteobacteria</taxon>
        <taxon>Rhodocyclales</taxon>
        <taxon>Azonexaceae</taxon>
        <taxon>Dechloromonas</taxon>
    </lineage>
</organism>
<proteinExistence type="predicted"/>
<comment type="caution">
    <text evidence="2">The sequence shown here is derived from an EMBL/GenBank/DDBJ whole genome shotgun (WGS) entry which is preliminary data.</text>
</comment>
<dbReference type="EMBL" id="JAKLTN010000002">
    <property type="protein sequence ID" value="MCG2578052.1"/>
    <property type="molecule type" value="Genomic_DNA"/>
</dbReference>
<accession>A0ABS9K4F3</accession>
<name>A0ABS9K4F3_9RHOO</name>
<protein>
    <submittedName>
        <fullName evidence="2">Uncharacterized protein</fullName>
    </submittedName>
</protein>
<keyword evidence="3" id="KW-1185">Reference proteome</keyword>
<keyword evidence="1" id="KW-1133">Transmembrane helix</keyword>